<feature type="domain" description="Glutamate-ammonia ligase adenylyltransferase repeated" evidence="8">
    <location>
        <begin position="516"/>
        <end position="749"/>
    </location>
</feature>
<dbReference type="InterPro" id="IPR005190">
    <property type="entry name" value="GlnE_rpt_dom"/>
</dbReference>
<proteinExistence type="inferred from homology"/>
<dbReference type="EMBL" id="JBAJEX010000001">
    <property type="protein sequence ID" value="MEO1766063.1"/>
    <property type="molecule type" value="Genomic_DNA"/>
</dbReference>
<comment type="similarity">
    <text evidence="7">Belongs to the GlnE family.</text>
</comment>
<keyword evidence="11" id="KW-1185">Reference proteome</keyword>
<comment type="catalytic activity">
    <reaction evidence="7">
        <text>[glutamine synthetase]-L-tyrosine + ATP = [glutamine synthetase]-O(4)-(5'-adenylyl)-L-tyrosine + diphosphate</text>
        <dbReference type="Rhea" id="RHEA:18589"/>
        <dbReference type="Rhea" id="RHEA-COMP:10660"/>
        <dbReference type="Rhea" id="RHEA-COMP:10661"/>
        <dbReference type="ChEBI" id="CHEBI:30616"/>
        <dbReference type="ChEBI" id="CHEBI:33019"/>
        <dbReference type="ChEBI" id="CHEBI:46858"/>
        <dbReference type="ChEBI" id="CHEBI:83624"/>
        <dbReference type="EC" id="2.7.7.42"/>
    </reaction>
</comment>
<keyword evidence="4 7" id="KW-0067">ATP-binding</keyword>
<dbReference type="Gene3D" id="1.20.120.330">
    <property type="entry name" value="Nucleotidyltransferases domain 2"/>
    <property type="match status" value="2"/>
</dbReference>
<dbReference type="Proteomes" id="UP001482231">
    <property type="component" value="Unassembled WGS sequence"/>
</dbReference>
<gene>
    <name evidence="7 10" type="primary">glnE</name>
    <name evidence="10" type="ORF">V6E02_02395</name>
</gene>
<dbReference type="GO" id="GO:0016874">
    <property type="term" value="F:ligase activity"/>
    <property type="evidence" value="ECO:0007669"/>
    <property type="project" value="UniProtKB-KW"/>
</dbReference>
<evidence type="ECO:0000256" key="5">
    <source>
        <dbReference type="ARBA" id="ARBA00022842"/>
    </source>
</evidence>
<protein>
    <recommendedName>
        <fullName evidence="7">Bifunctional glutamine synthetase adenylyltransferase/adenylyl-removing enzyme</fullName>
    </recommendedName>
    <alternativeName>
        <fullName evidence="7">ATP:glutamine synthetase adenylyltransferase</fullName>
    </alternativeName>
    <alternativeName>
        <fullName evidence="7">ATase</fullName>
    </alternativeName>
    <domain>
        <recommendedName>
            <fullName evidence="7">Glutamine synthetase adenylyl-L-tyrosine phosphorylase</fullName>
            <ecNumber evidence="7">2.7.7.89</ecNumber>
        </recommendedName>
        <alternativeName>
            <fullName evidence="7">Adenylyl removase</fullName>
            <shortName evidence="7">AR</shortName>
            <shortName evidence="7">AT-N</shortName>
        </alternativeName>
    </domain>
    <domain>
        <recommendedName>
            <fullName evidence="7">Glutamine synthetase adenylyl transferase</fullName>
            <ecNumber evidence="7">2.7.7.42</ecNumber>
        </recommendedName>
        <alternativeName>
            <fullName evidence="7">Adenylyl transferase</fullName>
            <shortName evidence="7">AT</shortName>
            <shortName evidence="7">AT-C</shortName>
        </alternativeName>
    </domain>
</protein>
<evidence type="ECO:0000256" key="7">
    <source>
        <dbReference type="HAMAP-Rule" id="MF_00802"/>
    </source>
</evidence>
<dbReference type="InterPro" id="IPR023057">
    <property type="entry name" value="GlnE"/>
</dbReference>
<dbReference type="InterPro" id="IPR043519">
    <property type="entry name" value="NT_sf"/>
</dbReference>
<dbReference type="GO" id="GO:0047388">
    <property type="term" value="F:[glutamine synthetase]-adenylyl-L-tyrosine phosphorylase activity"/>
    <property type="evidence" value="ECO:0007669"/>
    <property type="project" value="UniProtKB-EC"/>
</dbReference>
<keyword evidence="2 7" id="KW-0548">Nucleotidyltransferase</keyword>
<evidence type="ECO:0000256" key="1">
    <source>
        <dbReference type="ARBA" id="ARBA00022679"/>
    </source>
</evidence>
<keyword evidence="10" id="KW-0436">Ligase</keyword>
<evidence type="ECO:0000259" key="9">
    <source>
        <dbReference type="Pfam" id="PF08335"/>
    </source>
</evidence>
<dbReference type="Pfam" id="PF08335">
    <property type="entry name" value="GlnD_UR_UTase"/>
    <property type="match status" value="2"/>
</dbReference>
<comment type="cofactor">
    <cofactor evidence="7">
        <name>Mg(2+)</name>
        <dbReference type="ChEBI" id="CHEBI:18420"/>
    </cofactor>
</comment>
<keyword evidence="5 7" id="KW-0460">Magnesium</keyword>
<dbReference type="InterPro" id="IPR013546">
    <property type="entry name" value="PII_UdlTrfase/GS_AdlTrfase"/>
</dbReference>
<evidence type="ECO:0000256" key="2">
    <source>
        <dbReference type="ARBA" id="ARBA00022695"/>
    </source>
</evidence>
<evidence type="ECO:0000256" key="6">
    <source>
        <dbReference type="ARBA" id="ARBA00023268"/>
    </source>
</evidence>
<dbReference type="NCBIfam" id="NF008292">
    <property type="entry name" value="PRK11072.1"/>
    <property type="match status" value="1"/>
</dbReference>
<evidence type="ECO:0000256" key="4">
    <source>
        <dbReference type="ARBA" id="ARBA00022840"/>
    </source>
</evidence>
<reference evidence="10 11" key="1">
    <citation type="submission" date="2024-02" db="EMBL/GenBank/DDBJ databases">
        <title>New thermophilic sulfur-oxidizing bacteria from a hot springs of the Uzon caldera (Kamchatka, Russia).</title>
        <authorList>
            <person name="Dukat A.M."/>
            <person name="Elcheninov A.G."/>
            <person name="Frolov E.N."/>
        </authorList>
    </citation>
    <scope>NUCLEOTIDE SEQUENCE [LARGE SCALE GENOMIC DNA]</scope>
    <source>
        <strain evidence="10 11">AK1</strain>
    </source>
</reference>
<name>A0ABV0EEA6_9BURK</name>
<dbReference type="SUPFAM" id="SSF81301">
    <property type="entry name" value="Nucleotidyltransferase"/>
    <property type="match status" value="2"/>
</dbReference>
<evidence type="ECO:0000259" key="8">
    <source>
        <dbReference type="Pfam" id="PF03710"/>
    </source>
</evidence>
<dbReference type="GO" id="GO:0008882">
    <property type="term" value="F:[glutamate-ammonia-ligase] adenylyltransferase activity"/>
    <property type="evidence" value="ECO:0007669"/>
    <property type="project" value="UniProtKB-EC"/>
</dbReference>
<sequence length="896" mass="100403">MDLAPDLARALAHSRYAQRLLAAEPRLADALAAGLNQPFGREAMIALLAERKLADEASLKAALRALRKQVYLRLIARDLLGLASLEEVMSTVTTLAEVCITHAAEHLDAWLAGIHGEPIGSESGVRQTLIVVAMGKLGGGELNVSSDVDLVYVYPEDGNTRGPRRVSNHEYFTRLGQKLSQALSDLTPEGYVFRVDTRLRPWGESGPLVTSLAALEAYFLAHGREWERYAWLKARPLTGDETQLMALVHPFVYRKYLDYDAIAALRGLHAQIRREVVRRDLADNIKLGPGGIREIEFVAQVFQLIRGGKDPLLKVRATRTALELLRTRRLLPDETVDDLQAAYAFLRRLEHRLQYLDDAQTHMLPASEEDRQLIAETMDCADWAQLLTRLDAHRARVEACFQAVFAEESRQATQEAALWAAETTRDEAIAQLAELGFKQPEAVWEALQRLRSSARYQSLPEASRARFDRLVPMMLRAAAGFPDPEATLARMLTLLETIARRRAYLALLVEYPASLTQLARVCSASPWAADYLTRHPVLLDELLDPAQLLEEPDWRALADALRAELGEGVDPERQMDVLRHFKHAWTFRILARDLEGRLPIEKLADELTALADLLLAEVLRLCWLGLPRRHREDARFAIIGYGKLGGREMGYASDLDIVFLYDDPAQAAQETYSRLAARINTWLTTLTPAGVLYETDLRLRPDGASGLLVSAIDAFRDYQEHHAWTWEHQALTRARYVAGDPAVGARFEAIRRDILCRRRDLAKLREDVLAMRDKMLKAHPNDSGLFDLKHDPGGLIDVEFMVQFLILAHAHRHGALADNVGNLALLKRAADAGLIAADAARQVQTAYRTYRRLQHNLRMKGASRARVPLAQVAEHVQAVTALWRALFGAPPANPLK</sequence>
<evidence type="ECO:0000313" key="10">
    <source>
        <dbReference type="EMBL" id="MEO1766063.1"/>
    </source>
</evidence>
<dbReference type="Gene3D" id="1.20.120.1510">
    <property type="match status" value="1"/>
</dbReference>
<comment type="caution">
    <text evidence="10">The sequence shown here is derived from an EMBL/GenBank/DDBJ whole genome shotgun (WGS) entry which is preliminary data.</text>
</comment>
<keyword evidence="3 7" id="KW-0547">Nucleotide-binding</keyword>
<dbReference type="Gene3D" id="3.30.460.10">
    <property type="entry name" value="Beta Polymerase, domain 2"/>
    <property type="match status" value="2"/>
</dbReference>
<feature type="region of interest" description="Adenylyl removase" evidence="7">
    <location>
        <begin position="1"/>
        <end position="409"/>
    </location>
</feature>
<dbReference type="RefSeq" id="WP_347306757.1">
    <property type="nucleotide sequence ID" value="NZ_JBAJEX010000001.1"/>
</dbReference>
<feature type="region of interest" description="Adenylyl transferase" evidence="7">
    <location>
        <begin position="417"/>
        <end position="896"/>
    </location>
</feature>
<accession>A0ABV0EEA6</accession>
<dbReference type="HAMAP" id="MF_00802">
    <property type="entry name" value="GlnE"/>
    <property type="match status" value="1"/>
</dbReference>
<evidence type="ECO:0000256" key="3">
    <source>
        <dbReference type="ARBA" id="ARBA00022741"/>
    </source>
</evidence>
<feature type="domain" description="PII-uridylyltransferase/Glutamine-synthetase adenylyltransferase" evidence="9">
    <location>
        <begin position="786"/>
        <end position="860"/>
    </location>
</feature>
<organism evidence="10 11">
    <name type="scientific">Thiobacter aerophilum</name>
    <dbReference type="NCBI Taxonomy" id="3121275"/>
    <lineage>
        <taxon>Bacteria</taxon>
        <taxon>Pseudomonadati</taxon>
        <taxon>Pseudomonadota</taxon>
        <taxon>Betaproteobacteria</taxon>
        <taxon>Burkholderiales</taxon>
        <taxon>Thiobacteraceae</taxon>
        <taxon>Thiobacter</taxon>
    </lineage>
</organism>
<dbReference type="EC" id="2.7.7.42" evidence="7"/>
<comment type="catalytic activity">
    <reaction evidence="7">
        <text>[glutamine synthetase]-O(4)-(5'-adenylyl)-L-tyrosine + phosphate = [glutamine synthetase]-L-tyrosine + ADP</text>
        <dbReference type="Rhea" id="RHEA:43716"/>
        <dbReference type="Rhea" id="RHEA-COMP:10660"/>
        <dbReference type="Rhea" id="RHEA-COMP:10661"/>
        <dbReference type="ChEBI" id="CHEBI:43474"/>
        <dbReference type="ChEBI" id="CHEBI:46858"/>
        <dbReference type="ChEBI" id="CHEBI:83624"/>
        <dbReference type="ChEBI" id="CHEBI:456216"/>
        <dbReference type="EC" id="2.7.7.89"/>
    </reaction>
</comment>
<dbReference type="PANTHER" id="PTHR30621:SF0">
    <property type="entry name" value="BIFUNCTIONAL GLUTAMINE SYNTHETASE ADENYLYLTRANSFERASE_ADENYLYL-REMOVING ENZYME"/>
    <property type="match status" value="1"/>
</dbReference>
<dbReference type="CDD" id="cd05401">
    <property type="entry name" value="NT_GlnE_GlnD_like"/>
    <property type="match status" value="2"/>
</dbReference>
<dbReference type="PANTHER" id="PTHR30621">
    <property type="entry name" value="GLUTAMINE SYNTHETASE ADENYLYLTRANSFERASE"/>
    <property type="match status" value="1"/>
</dbReference>
<keyword evidence="6 7" id="KW-0511">Multifunctional enzyme</keyword>
<evidence type="ECO:0000313" key="11">
    <source>
        <dbReference type="Proteomes" id="UP001482231"/>
    </source>
</evidence>
<keyword evidence="1 7" id="KW-0808">Transferase</keyword>
<comment type="function">
    <text evidence="7">Involved in the regulation of glutamine synthetase GlnA, a key enzyme in the process to assimilate ammonia. When cellular nitrogen levels are high, the C-terminal adenylyl transferase (AT) inactivates GlnA by covalent transfer of an adenylyl group from ATP to specific tyrosine residue of GlnA, thus reducing its activity. Conversely, when nitrogen levels are low, the N-terminal adenylyl removase (AR) activates GlnA by removing the adenylyl group by phosphorolysis, increasing its activity. The regulatory region of GlnE binds the signal transduction protein PII (GlnB) which indicates the nitrogen status of the cell.</text>
</comment>
<feature type="domain" description="Glutamate-ammonia ligase adenylyltransferase repeated" evidence="8">
    <location>
        <begin position="6"/>
        <end position="242"/>
    </location>
</feature>
<dbReference type="EC" id="2.7.7.89" evidence="7"/>
<feature type="domain" description="PII-uridylyltransferase/Glutamine-synthetase adenylyltransferase" evidence="9">
    <location>
        <begin position="268"/>
        <end position="405"/>
    </location>
</feature>
<dbReference type="SUPFAM" id="SSF81593">
    <property type="entry name" value="Nucleotidyltransferase substrate binding subunit/domain"/>
    <property type="match status" value="2"/>
</dbReference>
<dbReference type="Pfam" id="PF03710">
    <property type="entry name" value="GlnE"/>
    <property type="match status" value="2"/>
</dbReference>